<organism evidence="2 3">
    <name type="scientific">Staphylotrichum longicolle</name>
    <dbReference type="NCBI Taxonomy" id="669026"/>
    <lineage>
        <taxon>Eukaryota</taxon>
        <taxon>Fungi</taxon>
        <taxon>Dikarya</taxon>
        <taxon>Ascomycota</taxon>
        <taxon>Pezizomycotina</taxon>
        <taxon>Sordariomycetes</taxon>
        <taxon>Sordariomycetidae</taxon>
        <taxon>Sordariales</taxon>
        <taxon>Chaetomiaceae</taxon>
        <taxon>Staphylotrichum</taxon>
    </lineage>
</organism>
<dbReference type="InterPro" id="IPR014710">
    <property type="entry name" value="RmlC-like_jellyroll"/>
</dbReference>
<dbReference type="PANTHER" id="PTHR38599:SF1">
    <property type="entry name" value="CUPIN DOMAIN PROTEIN (AFU_ORTHOLOGUE AFUA_3G13620)"/>
    <property type="match status" value="1"/>
</dbReference>
<dbReference type="Proteomes" id="UP001197093">
    <property type="component" value="Unassembled WGS sequence"/>
</dbReference>
<gene>
    <name evidence="2" type="ORF">NEMBOFW57_007848</name>
</gene>
<evidence type="ECO:0000259" key="1">
    <source>
        <dbReference type="Pfam" id="PF07883"/>
    </source>
</evidence>
<dbReference type="Gene3D" id="2.60.120.10">
    <property type="entry name" value="Jelly Rolls"/>
    <property type="match status" value="1"/>
</dbReference>
<dbReference type="InterPro" id="IPR013096">
    <property type="entry name" value="Cupin_2"/>
</dbReference>
<comment type="caution">
    <text evidence="2">The sequence shown here is derived from an EMBL/GenBank/DDBJ whole genome shotgun (WGS) entry which is preliminary data.</text>
</comment>
<dbReference type="AlphaFoldDB" id="A0AAD4HXS5"/>
<dbReference type="Pfam" id="PF07883">
    <property type="entry name" value="Cupin_2"/>
    <property type="match status" value="1"/>
</dbReference>
<proteinExistence type="predicted"/>
<evidence type="ECO:0000313" key="3">
    <source>
        <dbReference type="Proteomes" id="UP001197093"/>
    </source>
</evidence>
<dbReference type="PANTHER" id="PTHR38599">
    <property type="entry name" value="CUPIN DOMAIN PROTEIN (AFU_ORTHOLOGUE AFUA_3G13620)"/>
    <property type="match status" value="1"/>
</dbReference>
<name>A0AAD4HXS5_9PEZI</name>
<dbReference type="SUPFAM" id="SSF51182">
    <property type="entry name" value="RmlC-like cupins"/>
    <property type="match status" value="1"/>
</dbReference>
<feature type="domain" description="Cupin type-2" evidence="1">
    <location>
        <begin position="41"/>
        <end position="111"/>
    </location>
</feature>
<dbReference type="InterPro" id="IPR011051">
    <property type="entry name" value="RmlC_Cupin_sf"/>
</dbReference>
<keyword evidence="3" id="KW-1185">Reference proteome</keyword>
<sequence>MASDIAAAKAKYAGRPRETLKVLYDYELRNAPGKSIVGLELNYAPGGWSPPHRHAGAQAVAYVLEGEFLSGMNGNPPQVYRAGDKFVELPGCHHTVSDNNSSTESMKAIVVLVVDTAVLKGEKGYEALVEIDEGWEEA</sequence>
<accession>A0AAD4HXS5</accession>
<dbReference type="EMBL" id="JAHCVI010000003">
    <property type="protein sequence ID" value="KAG7288317.1"/>
    <property type="molecule type" value="Genomic_DNA"/>
</dbReference>
<evidence type="ECO:0000313" key="2">
    <source>
        <dbReference type="EMBL" id="KAG7288317.1"/>
    </source>
</evidence>
<dbReference type="CDD" id="cd02234">
    <property type="entry name" value="cupin_BLR7677-like"/>
    <property type="match status" value="1"/>
</dbReference>
<reference evidence="2" key="1">
    <citation type="submission" date="2023-02" db="EMBL/GenBank/DDBJ databases">
        <authorList>
            <person name="Palmer J.M."/>
        </authorList>
    </citation>
    <scope>NUCLEOTIDE SEQUENCE</scope>
    <source>
        <strain evidence="2">FW57</strain>
    </source>
</reference>
<protein>
    <recommendedName>
        <fullName evidence="1">Cupin type-2 domain-containing protein</fullName>
    </recommendedName>
</protein>